<dbReference type="Proteomes" id="UP000279307">
    <property type="component" value="Chromosome 11"/>
</dbReference>
<feature type="region of interest" description="Disordered" evidence="1">
    <location>
        <begin position="1"/>
        <end position="22"/>
    </location>
</feature>
<feature type="compositionally biased region" description="Basic and acidic residues" evidence="1">
    <location>
        <begin position="172"/>
        <end position="190"/>
    </location>
</feature>
<feature type="region of interest" description="Disordered" evidence="1">
    <location>
        <begin position="172"/>
        <end position="210"/>
    </location>
</feature>
<dbReference type="EMBL" id="QOIP01000011">
    <property type="protein sequence ID" value="RLU16521.1"/>
    <property type="molecule type" value="Genomic_DNA"/>
</dbReference>
<evidence type="ECO:0000313" key="3">
    <source>
        <dbReference type="EMBL" id="EZA58934.1"/>
    </source>
</evidence>
<dbReference type="InterPro" id="IPR027417">
    <property type="entry name" value="P-loop_NTPase"/>
</dbReference>
<feature type="compositionally biased region" description="Polar residues" evidence="1">
    <location>
        <begin position="147"/>
        <end position="159"/>
    </location>
</feature>
<evidence type="ECO:0000313" key="4">
    <source>
        <dbReference type="EMBL" id="RLU16521.1"/>
    </source>
</evidence>
<reference evidence="3 5" key="1">
    <citation type="journal article" date="2014" name="Curr. Biol.">
        <title>The genome of the clonal raider ant Cerapachys biroi.</title>
        <authorList>
            <person name="Oxley P.R."/>
            <person name="Ji L."/>
            <person name="Fetter-Pruneda I."/>
            <person name="McKenzie S.K."/>
            <person name="Li C."/>
            <person name="Hu H."/>
            <person name="Zhang G."/>
            <person name="Kronauer D.J."/>
        </authorList>
    </citation>
    <scope>NUCLEOTIDE SEQUENCE [LARGE SCALE GENOMIC DNA]</scope>
</reference>
<dbReference type="Proteomes" id="UP000053097">
    <property type="component" value="Unassembled WGS sequence"/>
</dbReference>
<keyword evidence="2" id="KW-1133">Transmembrane helix</keyword>
<organism evidence="3 5">
    <name type="scientific">Ooceraea biroi</name>
    <name type="common">Clonal raider ant</name>
    <name type="synonym">Cerapachys biroi</name>
    <dbReference type="NCBI Taxonomy" id="2015173"/>
    <lineage>
        <taxon>Eukaryota</taxon>
        <taxon>Metazoa</taxon>
        <taxon>Ecdysozoa</taxon>
        <taxon>Arthropoda</taxon>
        <taxon>Hexapoda</taxon>
        <taxon>Insecta</taxon>
        <taxon>Pterygota</taxon>
        <taxon>Neoptera</taxon>
        <taxon>Endopterygota</taxon>
        <taxon>Hymenoptera</taxon>
        <taxon>Apocrita</taxon>
        <taxon>Aculeata</taxon>
        <taxon>Formicoidea</taxon>
        <taxon>Formicidae</taxon>
        <taxon>Dorylinae</taxon>
        <taxon>Ooceraea</taxon>
    </lineage>
</organism>
<sequence>MENFTTWRNPGFRRPNSKTSDTLTRASSLPRIELIKENIVQEWQSNDSKQEPHLIKQYSCEEIRTNKDIVKTIVTVDRVHMDKDSVVKFWEDPILKNYKSSMPTWETQDNIMLPTTSDTETEYMDLSEENLGSTSRLVSTEPRIPKSASSDNSQESTVSKLGKRMGSIFLDEKRASKNSDDQTEKIKESSDEVEELLNQDSEDDTRSLVSRRSTKRKSKFSWNCGLFFVALSLFISTVSIILQQEDNRHSSDFVDAVTELKKRIYGQDRAVEILSEYLLLDEPSLKVIALVGGTGIGKSYTMEIIKENFPRRYYITQFFPPIKDTDATFILYPQLIILENLRESDLVDLMGFLKTLKKDVNDRCMTILTVFNFERMDDKAIRSINLNESLKTLESFFVAGDIEAKVIPYHSLSEDVLEKCIADATRNSELVLSTKQVDLVKQYLFMHNAGCKGAYAKVQVIGRQ</sequence>
<dbReference type="OrthoDB" id="8191652at2759"/>
<evidence type="ECO:0000313" key="5">
    <source>
        <dbReference type="Proteomes" id="UP000053097"/>
    </source>
</evidence>
<feature type="transmembrane region" description="Helical" evidence="2">
    <location>
        <begin position="220"/>
        <end position="242"/>
    </location>
</feature>
<proteinExistence type="predicted"/>
<reference evidence="4 6" key="2">
    <citation type="journal article" date="2018" name="Genome Res.">
        <title>The genomic architecture and molecular evolution of ant odorant receptors.</title>
        <authorList>
            <person name="McKenzie S.K."/>
            <person name="Kronauer D.J.C."/>
        </authorList>
    </citation>
    <scope>NUCLEOTIDE SEQUENCE [LARGE SCALE GENOMIC DNA]</scope>
    <source>
        <strain evidence="4">Clonal line C1</strain>
    </source>
</reference>
<gene>
    <name evidence="4" type="ORF">DMN91_010589</name>
    <name evidence="3" type="ORF">X777_16893</name>
</gene>
<dbReference type="AlphaFoldDB" id="A0A026WV02"/>
<keyword evidence="2" id="KW-0812">Transmembrane</keyword>
<keyword evidence="2" id="KW-0472">Membrane</keyword>
<evidence type="ECO:0000313" key="6">
    <source>
        <dbReference type="Proteomes" id="UP000279307"/>
    </source>
</evidence>
<reference evidence="4" key="3">
    <citation type="submission" date="2018-07" db="EMBL/GenBank/DDBJ databases">
        <authorList>
            <person name="Mckenzie S.K."/>
            <person name="Kronauer D.J.C."/>
        </authorList>
    </citation>
    <scope>NUCLEOTIDE SEQUENCE</scope>
    <source>
        <strain evidence="4">Clonal line C1</strain>
    </source>
</reference>
<evidence type="ECO:0000256" key="1">
    <source>
        <dbReference type="SAM" id="MobiDB-lite"/>
    </source>
</evidence>
<feature type="region of interest" description="Disordered" evidence="1">
    <location>
        <begin position="128"/>
        <end position="160"/>
    </location>
</feature>
<keyword evidence="5" id="KW-1185">Reference proteome</keyword>
<name>A0A026WV02_OOCBI</name>
<dbReference type="Gene3D" id="3.40.50.300">
    <property type="entry name" value="P-loop containing nucleotide triphosphate hydrolases"/>
    <property type="match status" value="1"/>
</dbReference>
<feature type="compositionally biased region" description="Acidic residues" evidence="1">
    <location>
        <begin position="191"/>
        <end position="203"/>
    </location>
</feature>
<evidence type="ECO:0000256" key="2">
    <source>
        <dbReference type="SAM" id="Phobius"/>
    </source>
</evidence>
<accession>A0A026WV02</accession>
<dbReference type="EMBL" id="KK107111">
    <property type="protein sequence ID" value="EZA58934.1"/>
    <property type="molecule type" value="Genomic_DNA"/>
</dbReference>
<dbReference type="SUPFAM" id="SSF52540">
    <property type="entry name" value="P-loop containing nucleoside triphosphate hydrolases"/>
    <property type="match status" value="1"/>
</dbReference>
<protein>
    <submittedName>
        <fullName evidence="3">Uncharacterized protein</fullName>
    </submittedName>
</protein>